<feature type="site" description="Plays an important role in maintaining the position of the catalytic nucleophile" evidence="6">
    <location>
        <position position="222"/>
    </location>
</feature>
<evidence type="ECO:0000259" key="8">
    <source>
        <dbReference type="PROSITE" id="PS51764"/>
    </source>
</evidence>
<dbReference type="PRINTS" id="PR00739">
    <property type="entry name" value="GLHYDRLASE26"/>
</dbReference>
<proteinExistence type="inferred from homology"/>
<evidence type="ECO:0000256" key="1">
    <source>
        <dbReference type="ARBA" id="ARBA00007754"/>
    </source>
</evidence>
<sequence>MTLLPATNYRIGGFPSMASSISFRTMFINSLFLPVRKLSLFISLFISVIGYAAPRPKLIDTKATKETQALYYNLHKLAPKHILFGHQHATEYGHGWSGDSDRSDVKSVTGSHPAVIGVDFSGLSGRSPESIEKTKAFLRKQISDTYDRGGVVTVAWHFTNPVTPQTGFNWKDSVSAPAVANLIPGGSHHEQYKTILQTLGSLAGSAKGRDGKLVPMFFRPYHEFDGGWFWWGKSHCTREDFRTLWRFTVSYLRDSLQVHNFIYTFSPDCLYKTEAEYLDRYPGDAWVDVVGVDNYADFGRNGHYNLPAGIAKLKIISQYAQKTGKLAAFTETGLESIPDTTWWTSSLLKALQAEKVKLAYVLVWRNDIRSPTHYYAPYPGQGSVADFLRFYQDSYTLFEVDLPNLYRRRKLLVF</sequence>
<gene>
    <name evidence="9" type="ORF">SAMN05216167_10620</name>
</gene>
<dbReference type="Pfam" id="PF02156">
    <property type="entry name" value="Glyco_hydro_26"/>
    <property type="match status" value="1"/>
</dbReference>
<dbReference type="InterPro" id="IPR016714">
    <property type="entry name" value="MANB/E"/>
</dbReference>
<organism evidence="9 10">
    <name type="scientific">Spirosoma endophyticum</name>
    <dbReference type="NCBI Taxonomy" id="662367"/>
    <lineage>
        <taxon>Bacteria</taxon>
        <taxon>Pseudomonadati</taxon>
        <taxon>Bacteroidota</taxon>
        <taxon>Cytophagia</taxon>
        <taxon>Cytophagales</taxon>
        <taxon>Cytophagaceae</taxon>
        <taxon>Spirosoma</taxon>
    </lineage>
</organism>
<dbReference type="GO" id="GO:0006080">
    <property type="term" value="P:substituted mannan metabolic process"/>
    <property type="evidence" value="ECO:0007669"/>
    <property type="project" value="InterPro"/>
</dbReference>
<dbReference type="EMBL" id="FOLQ01000006">
    <property type="protein sequence ID" value="SFD62830.1"/>
    <property type="molecule type" value="Genomic_DNA"/>
</dbReference>
<dbReference type="PIRSF" id="PIRSF018168">
    <property type="entry name" value="Mannan-1_4-beta-mannosidase"/>
    <property type="match status" value="1"/>
</dbReference>
<dbReference type="PANTHER" id="PTHR40079:SF4">
    <property type="entry name" value="GH26 DOMAIN-CONTAINING PROTEIN-RELATED"/>
    <property type="match status" value="1"/>
</dbReference>
<comment type="similarity">
    <text evidence="1 7">Belongs to the glycosyl hydrolase 26 family.</text>
</comment>
<evidence type="ECO:0000256" key="5">
    <source>
        <dbReference type="PIRSR" id="PIRSR018168-2"/>
    </source>
</evidence>
<dbReference type="GO" id="GO:0016985">
    <property type="term" value="F:mannan endo-1,4-beta-mannosidase activity"/>
    <property type="evidence" value="ECO:0007669"/>
    <property type="project" value="InterPro"/>
</dbReference>
<evidence type="ECO:0000256" key="2">
    <source>
        <dbReference type="ARBA" id="ARBA00022801"/>
    </source>
</evidence>
<feature type="binding site" evidence="5">
    <location>
        <position position="157"/>
    </location>
    <ligand>
        <name>substrate</name>
    </ligand>
</feature>
<dbReference type="InterPro" id="IPR017853">
    <property type="entry name" value="GH"/>
</dbReference>
<feature type="domain" description="GH26" evidence="8">
    <location>
        <begin position="65"/>
        <end position="400"/>
    </location>
</feature>
<evidence type="ECO:0000313" key="9">
    <source>
        <dbReference type="EMBL" id="SFD62830.1"/>
    </source>
</evidence>
<protein>
    <submittedName>
        <fullName evidence="9">Mannan endo-1,4-beta-mannosidase</fullName>
    </submittedName>
</protein>
<dbReference type="InterPro" id="IPR022790">
    <property type="entry name" value="GH26_dom"/>
</dbReference>
<dbReference type="PROSITE" id="PS51764">
    <property type="entry name" value="GH26"/>
    <property type="match status" value="1"/>
</dbReference>
<keyword evidence="10" id="KW-1185">Reference proteome</keyword>
<dbReference type="PANTHER" id="PTHR40079">
    <property type="entry name" value="MANNAN ENDO-1,4-BETA-MANNOSIDASE E-RELATED"/>
    <property type="match status" value="1"/>
</dbReference>
<reference evidence="9 10" key="1">
    <citation type="submission" date="2016-10" db="EMBL/GenBank/DDBJ databases">
        <authorList>
            <person name="de Groot N.N."/>
        </authorList>
    </citation>
    <scope>NUCLEOTIDE SEQUENCE [LARGE SCALE GENOMIC DNA]</scope>
    <source>
        <strain evidence="9 10">DSM 26130</strain>
    </source>
</reference>
<feature type="active site" description="Nucleophile" evidence="4 7">
    <location>
        <position position="331"/>
    </location>
</feature>
<dbReference type="Gene3D" id="3.20.20.80">
    <property type="entry name" value="Glycosidases"/>
    <property type="match status" value="1"/>
</dbReference>
<dbReference type="InterPro" id="IPR000805">
    <property type="entry name" value="Glyco_hydro_26"/>
</dbReference>
<evidence type="ECO:0000256" key="6">
    <source>
        <dbReference type="PIRSR" id="PIRSR018168-3"/>
    </source>
</evidence>
<keyword evidence="3 7" id="KW-0326">Glycosidase</keyword>
<evidence type="ECO:0000313" key="10">
    <source>
        <dbReference type="Proteomes" id="UP000198598"/>
    </source>
</evidence>
<dbReference type="STRING" id="662367.SAMN05216167_10620"/>
<keyword evidence="2 7" id="KW-0378">Hydrolase</keyword>
<dbReference type="SUPFAM" id="SSF51445">
    <property type="entry name" value="(Trans)glycosidases"/>
    <property type="match status" value="1"/>
</dbReference>
<feature type="active site" description="Proton donor" evidence="4 7">
    <location>
        <position position="223"/>
    </location>
</feature>
<dbReference type="Proteomes" id="UP000198598">
    <property type="component" value="Unassembled WGS sequence"/>
</dbReference>
<feature type="binding site" evidence="5">
    <location>
        <position position="295"/>
    </location>
    <ligand>
        <name>substrate</name>
    </ligand>
</feature>
<feature type="binding site" evidence="5">
    <location>
        <position position="228"/>
    </location>
    <ligand>
        <name>substrate</name>
    </ligand>
</feature>
<evidence type="ECO:0000256" key="3">
    <source>
        <dbReference type="ARBA" id="ARBA00023295"/>
    </source>
</evidence>
<dbReference type="AlphaFoldDB" id="A0A1I1U4M7"/>
<evidence type="ECO:0000256" key="4">
    <source>
        <dbReference type="PIRSR" id="PIRSR018168-1"/>
    </source>
</evidence>
<evidence type="ECO:0000256" key="7">
    <source>
        <dbReference type="PROSITE-ProRule" id="PRU01100"/>
    </source>
</evidence>
<name>A0A1I1U4M7_9BACT</name>
<accession>A0A1I1U4M7</accession>